<feature type="transmembrane region" description="Helical" evidence="7">
    <location>
        <begin position="471"/>
        <end position="492"/>
    </location>
</feature>
<dbReference type="EMBL" id="OV696695">
    <property type="protein sequence ID" value="CAH1238035.1"/>
    <property type="molecule type" value="Genomic_DNA"/>
</dbReference>
<feature type="transmembrane region" description="Helical" evidence="7">
    <location>
        <begin position="159"/>
        <end position="180"/>
    </location>
</feature>
<feature type="transmembrane region" description="Helical" evidence="7">
    <location>
        <begin position="295"/>
        <end position="318"/>
    </location>
</feature>
<evidence type="ECO:0000313" key="8">
    <source>
        <dbReference type="EMBL" id="CAH1238035.1"/>
    </source>
</evidence>
<reference evidence="8" key="1">
    <citation type="submission" date="2022-01" db="EMBL/GenBank/DDBJ databases">
        <authorList>
            <person name="Braso-Vives M."/>
        </authorList>
    </citation>
    <scope>NUCLEOTIDE SEQUENCE</scope>
</reference>
<evidence type="ECO:0000256" key="7">
    <source>
        <dbReference type="SAM" id="Phobius"/>
    </source>
</evidence>
<keyword evidence="9" id="KW-1185">Reference proteome</keyword>
<proteinExistence type="inferred from homology"/>
<feature type="transmembrane region" description="Helical" evidence="7">
    <location>
        <begin position="80"/>
        <end position="103"/>
    </location>
</feature>
<organism evidence="8 9">
    <name type="scientific">Branchiostoma lanceolatum</name>
    <name type="common">Common lancelet</name>
    <name type="synonym">Amphioxus lanceolatum</name>
    <dbReference type="NCBI Taxonomy" id="7740"/>
    <lineage>
        <taxon>Eukaryota</taxon>
        <taxon>Metazoa</taxon>
        <taxon>Chordata</taxon>
        <taxon>Cephalochordata</taxon>
        <taxon>Leptocardii</taxon>
        <taxon>Amphioxiformes</taxon>
        <taxon>Branchiostomatidae</taxon>
        <taxon>Branchiostoma</taxon>
    </lineage>
</organism>
<evidence type="ECO:0000313" key="9">
    <source>
        <dbReference type="Proteomes" id="UP000838412"/>
    </source>
</evidence>
<dbReference type="GO" id="GO:0016324">
    <property type="term" value="C:apical plasma membrane"/>
    <property type="evidence" value="ECO:0007669"/>
    <property type="project" value="UniProtKB-SubCell"/>
</dbReference>
<dbReference type="GO" id="GO:0005436">
    <property type="term" value="F:sodium:phosphate symporter activity"/>
    <property type="evidence" value="ECO:0007669"/>
    <property type="project" value="InterPro"/>
</dbReference>
<gene>
    <name evidence="8" type="primary">SLC34A2</name>
    <name evidence="8" type="ORF">BLAG_LOCUS2794</name>
</gene>
<protein>
    <submittedName>
        <fullName evidence="8">SLC34A2 protein</fullName>
    </submittedName>
</protein>
<name>A0A8J9YMS5_BRALA</name>
<keyword evidence="3" id="KW-1003">Cell membrane</keyword>
<dbReference type="GO" id="GO:0044341">
    <property type="term" value="P:sodium-dependent phosphate transport"/>
    <property type="evidence" value="ECO:0007669"/>
    <property type="project" value="InterPro"/>
</dbReference>
<keyword evidence="6 7" id="KW-0472">Membrane</keyword>
<feature type="transmembrane region" description="Helical" evidence="7">
    <location>
        <begin position="201"/>
        <end position="220"/>
    </location>
</feature>
<feature type="transmembrane region" description="Helical" evidence="7">
    <location>
        <begin position="498"/>
        <end position="518"/>
    </location>
</feature>
<keyword evidence="5 7" id="KW-1133">Transmembrane helix</keyword>
<sequence>MYRTDPVPAGAVTVAVAVTINPSESQADLVRSMEAPPTKARQEEHDPWHVAKLKDEGTKWRDLDTKGKILRALGYVLKPLLLLGLIYLFICSLDFLSSAFRLLGGRAAGETLSNSELLRNPVAGLMIGVLATVLVQSSSTSTSIVVTMVGAGILQVKPAIPIIMGANIGTSVTNTIVSLAHSGDRDEFRRAFAGATVHDMFNWLCVIVLLPLEVISSYLFQLTAAIINSYNIQTNEDAKQEILKVITKPFTDLVIKIDKKVITKIAQGLPANETGSLLKEGDYLFANTGLSESQLGVVILILSLIILCVCLVLIVKLLHSILRGRVAYWTKKVINAEFPGRAAFLSGYLAIAAGAGMTFIVQSSSIFTSALTPLVAVGVLHIERCYPLTLGANIGTTATAILASLTQDGQDLKNSLQLALCHFFFNITGILLWYPIPSLVESCKPSMSKWFPHPPIVLAKWLGNKTAKYRWFAMVYLFLMFFILPALVFGLSFAGWEVLVGVGVPILALFVIICVINVMQAQFPRFLPVKLRTWNFLPAPFHSLKPYDIVCVKVLEPCGKFCKCCRQVNEEDDLHAVDNNAYL</sequence>
<evidence type="ECO:0000256" key="6">
    <source>
        <dbReference type="ARBA" id="ARBA00023136"/>
    </source>
</evidence>
<dbReference type="PANTHER" id="PTHR10010:SF46">
    <property type="entry name" value="SODIUM-DEPENDENT PHOSPHATE TRANSPORT PROTEIN 2B"/>
    <property type="match status" value="1"/>
</dbReference>
<evidence type="ECO:0000256" key="2">
    <source>
        <dbReference type="ARBA" id="ARBA00005808"/>
    </source>
</evidence>
<feature type="transmembrane region" description="Helical" evidence="7">
    <location>
        <begin position="338"/>
        <end position="361"/>
    </location>
</feature>
<keyword evidence="4 7" id="KW-0812">Transmembrane</keyword>
<dbReference type="GO" id="GO:0031982">
    <property type="term" value="C:vesicle"/>
    <property type="evidence" value="ECO:0007669"/>
    <property type="project" value="TreeGrafter"/>
</dbReference>
<dbReference type="OrthoDB" id="76259at2759"/>
<evidence type="ECO:0000256" key="4">
    <source>
        <dbReference type="ARBA" id="ARBA00022692"/>
    </source>
</evidence>
<feature type="transmembrane region" description="Helical" evidence="7">
    <location>
        <begin position="416"/>
        <end position="436"/>
    </location>
</feature>
<evidence type="ECO:0000256" key="3">
    <source>
        <dbReference type="ARBA" id="ARBA00022475"/>
    </source>
</evidence>
<dbReference type="NCBIfam" id="NF037997">
    <property type="entry name" value="Na_Pi_symport"/>
    <property type="match status" value="1"/>
</dbReference>
<dbReference type="InterPro" id="IPR003841">
    <property type="entry name" value="Na/Pi_transpt"/>
</dbReference>
<dbReference type="NCBIfam" id="TIGR01013">
    <property type="entry name" value="2a58"/>
    <property type="match status" value="1"/>
</dbReference>
<dbReference type="AlphaFoldDB" id="A0A8J9YMS5"/>
<comment type="similarity">
    <text evidence="2">Belongs to the SLC34A transporter family.</text>
</comment>
<evidence type="ECO:0000256" key="1">
    <source>
        <dbReference type="ARBA" id="ARBA00004424"/>
    </source>
</evidence>
<dbReference type="Pfam" id="PF02690">
    <property type="entry name" value="Na_Pi_cotrans"/>
    <property type="match status" value="2"/>
</dbReference>
<dbReference type="Proteomes" id="UP000838412">
    <property type="component" value="Chromosome 10"/>
</dbReference>
<evidence type="ECO:0000256" key="5">
    <source>
        <dbReference type="ARBA" id="ARBA00022989"/>
    </source>
</evidence>
<dbReference type="GO" id="GO:0005903">
    <property type="term" value="C:brush border"/>
    <property type="evidence" value="ECO:0007669"/>
    <property type="project" value="TreeGrafter"/>
</dbReference>
<dbReference type="PANTHER" id="PTHR10010">
    <property type="entry name" value="SOLUTE CARRIER FAMILY 34 SODIUM PHOSPHATE , MEMBER 2-RELATED"/>
    <property type="match status" value="1"/>
</dbReference>
<accession>A0A8J9YMS5</accession>
<comment type="subcellular location">
    <subcellularLocation>
        <location evidence="1">Apical cell membrane</location>
        <topology evidence="1">Multi-pass membrane protein</topology>
    </subcellularLocation>
</comment>